<keyword evidence="8" id="KW-1133">Transmembrane helix</keyword>
<dbReference type="Gene3D" id="3.80.10.10">
    <property type="entry name" value="Ribonuclease Inhibitor"/>
    <property type="match status" value="4"/>
</dbReference>
<organism evidence="13 14">
    <name type="scientific">Buddleja alternifolia</name>
    <dbReference type="NCBI Taxonomy" id="168488"/>
    <lineage>
        <taxon>Eukaryota</taxon>
        <taxon>Viridiplantae</taxon>
        <taxon>Streptophyta</taxon>
        <taxon>Embryophyta</taxon>
        <taxon>Tracheophyta</taxon>
        <taxon>Spermatophyta</taxon>
        <taxon>Magnoliopsida</taxon>
        <taxon>eudicotyledons</taxon>
        <taxon>Gunneridae</taxon>
        <taxon>Pentapetalae</taxon>
        <taxon>asterids</taxon>
        <taxon>lamiids</taxon>
        <taxon>Lamiales</taxon>
        <taxon>Scrophulariaceae</taxon>
        <taxon>Buddlejeae</taxon>
        <taxon>Buddleja</taxon>
    </lineage>
</organism>
<dbReference type="SUPFAM" id="SSF52058">
    <property type="entry name" value="L domain-like"/>
    <property type="match status" value="2"/>
</dbReference>
<dbReference type="InterPro" id="IPR003591">
    <property type="entry name" value="Leu-rich_rpt_typical-subtyp"/>
</dbReference>
<feature type="signal peptide" evidence="11">
    <location>
        <begin position="1"/>
        <end position="21"/>
    </location>
</feature>
<comment type="caution">
    <text evidence="13">The sequence shown here is derived from an EMBL/GenBank/DDBJ whole genome shotgun (WGS) entry which is preliminary data.</text>
</comment>
<dbReference type="AlphaFoldDB" id="A0AAV6W6Z2"/>
<dbReference type="GO" id="GO:0005886">
    <property type="term" value="C:plasma membrane"/>
    <property type="evidence" value="ECO:0007669"/>
    <property type="project" value="UniProtKB-SubCell"/>
</dbReference>
<evidence type="ECO:0000259" key="12">
    <source>
        <dbReference type="Pfam" id="PF08263"/>
    </source>
</evidence>
<evidence type="ECO:0000256" key="6">
    <source>
        <dbReference type="ARBA" id="ARBA00022729"/>
    </source>
</evidence>
<name>A0AAV6W6Z2_9LAMI</name>
<dbReference type="InterPro" id="IPR001611">
    <property type="entry name" value="Leu-rich_rpt"/>
</dbReference>
<reference evidence="13" key="1">
    <citation type="submission" date="2019-10" db="EMBL/GenBank/DDBJ databases">
        <authorList>
            <person name="Zhang R."/>
            <person name="Pan Y."/>
            <person name="Wang J."/>
            <person name="Ma R."/>
            <person name="Yu S."/>
        </authorList>
    </citation>
    <scope>NUCLEOTIDE SEQUENCE</scope>
    <source>
        <strain evidence="13">LA-IB0</strain>
        <tissue evidence="13">Leaf</tissue>
    </source>
</reference>
<dbReference type="InterPro" id="IPR046956">
    <property type="entry name" value="RLP23-like"/>
</dbReference>
<evidence type="ECO:0000256" key="2">
    <source>
        <dbReference type="ARBA" id="ARBA00009592"/>
    </source>
</evidence>
<keyword evidence="7" id="KW-0677">Repeat</keyword>
<keyword evidence="6 11" id="KW-0732">Signal</keyword>
<protein>
    <recommendedName>
        <fullName evidence="12">Leucine-rich repeat-containing N-terminal plant-type domain-containing protein</fullName>
    </recommendedName>
</protein>
<evidence type="ECO:0000256" key="10">
    <source>
        <dbReference type="ARBA" id="ARBA00023180"/>
    </source>
</evidence>
<keyword evidence="4" id="KW-0433">Leucine-rich repeat</keyword>
<dbReference type="PANTHER" id="PTHR48063">
    <property type="entry name" value="LRR RECEPTOR-LIKE KINASE"/>
    <property type="match status" value="1"/>
</dbReference>
<evidence type="ECO:0000256" key="7">
    <source>
        <dbReference type="ARBA" id="ARBA00022737"/>
    </source>
</evidence>
<dbReference type="FunFam" id="3.80.10.10:FF:000129">
    <property type="entry name" value="Leucine-rich repeat receptor-like kinase"/>
    <property type="match status" value="1"/>
</dbReference>
<dbReference type="PANTHER" id="PTHR48063:SF16">
    <property type="entry name" value="LRR RECEPTOR-LIKE SERINE_THREONINE-PROTEIN KINASE GSO1"/>
    <property type="match status" value="1"/>
</dbReference>
<evidence type="ECO:0000256" key="8">
    <source>
        <dbReference type="ARBA" id="ARBA00022989"/>
    </source>
</evidence>
<keyword evidence="9" id="KW-0472">Membrane</keyword>
<comment type="subcellular location">
    <subcellularLocation>
        <location evidence="1">Cell membrane</location>
        <topology evidence="1">Single-pass type I membrane protein</topology>
    </subcellularLocation>
</comment>
<dbReference type="Pfam" id="PF13855">
    <property type="entry name" value="LRR_8"/>
    <property type="match status" value="1"/>
</dbReference>
<dbReference type="InterPro" id="IPR032675">
    <property type="entry name" value="LRR_dom_sf"/>
</dbReference>
<evidence type="ECO:0000256" key="9">
    <source>
        <dbReference type="ARBA" id="ARBA00023136"/>
    </source>
</evidence>
<evidence type="ECO:0000256" key="3">
    <source>
        <dbReference type="ARBA" id="ARBA00022475"/>
    </source>
</evidence>
<proteinExistence type="inferred from homology"/>
<evidence type="ECO:0000313" key="14">
    <source>
        <dbReference type="Proteomes" id="UP000826271"/>
    </source>
</evidence>
<feature type="domain" description="Leucine-rich repeat-containing N-terminal plant-type" evidence="12">
    <location>
        <begin position="31"/>
        <end position="69"/>
    </location>
</feature>
<dbReference type="FunFam" id="3.80.10.10:FF:000383">
    <property type="entry name" value="Leucine-rich repeat receptor protein kinase EMS1"/>
    <property type="match status" value="1"/>
</dbReference>
<dbReference type="SMART" id="SM00369">
    <property type="entry name" value="LRR_TYP"/>
    <property type="match status" value="5"/>
</dbReference>
<dbReference type="Pfam" id="PF00560">
    <property type="entry name" value="LRR_1"/>
    <property type="match status" value="5"/>
</dbReference>
<evidence type="ECO:0000256" key="5">
    <source>
        <dbReference type="ARBA" id="ARBA00022692"/>
    </source>
</evidence>
<feature type="chain" id="PRO_5043630554" description="Leucine-rich repeat-containing N-terminal plant-type domain-containing protein" evidence="11">
    <location>
        <begin position="22"/>
        <end position="466"/>
    </location>
</feature>
<comment type="similarity">
    <text evidence="2">Belongs to the RLP family.</text>
</comment>
<evidence type="ECO:0000256" key="1">
    <source>
        <dbReference type="ARBA" id="ARBA00004251"/>
    </source>
</evidence>
<evidence type="ECO:0000313" key="13">
    <source>
        <dbReference type="EMBL" id="KAG8363616.1"/>
    </source>
</evidence>
<sequence length="466" mass="50998">MARSLLAVVLVISIFSSICNCQTNNNVKCLPSDRKALLDFKDGLNDPENTLSSWQGVDCCSSWRGISCDNITGGVTVIDLHRYGFGDLSGEIRPSLIQLKSLTHLDLSSNTFEGIQIPEFFGSLKNLRYLNLSNAGFSGIIPPTLGNLSNLHFLDVSNLGFPQLAVDDFEWITSLVSLRHLEMNRVDLSLVNSTWLQRLNTLPRLKELHLSACGLSGSISYLSRVNFTLLTVIDLSFNSFSSMFPTWLVNITTLVDVDLSNCKLRGRIPLVFGELPNLRFFNLALNVHGKIPRSIGNMTSLVDLDFSNNNVDGGVPSTIGSLCQLVNFDVSGNNLAGTLPLSLEGTENCKADSPLPSLVHLRLSNNQLHGRLPDWLGELTSLEELSLAFNFFEGTLPSSLGSLQNLTDLSLAGNRLNGTLPQNIGPFPELVVFDVSSNYLTGILSEVHFSNLRKLKILRAFISGLA</sequence>
<dbReference type="Proteomes" id="UP000826271">
    <property type="component" value="Unassembled WGS sequence"/>
</dbReference>
<keyword evidence="14" id="KW-1185">Reference proteome</keyword>
<evidence type="ECO:0000256" key="4">
    <source>
        <dbReference type="ARBA" id="ARBA00022614"/>
    </source>
</evidence>
<gene>
    <name evidence="13" type="ORF">BUALT_Bualt19G0041000</name>
</gene>
<keyword evidence="10" id="KW-0325">Glycoprotein</keyword>
<keyword evidence="5" id="KW-0812">Transmembrane</keyword>
<evidence type="ECO:0000256" key="11">
    <source>
        <dbReference type="SAM" id="SignalP"/>
    </source>
</evidence>
<dbReference type="Pfam" id="PF08263">
    <property type="entry name" value="LRRNT_2"/>
    <property type="match status" value="1"/>
</dbReference>
<dbReference type="EMBL" id="WHWC01000019">
    <property type="protein sequence ID" value="KAG8363616.1"/>
    <property type="molecule type" value="Genomic_DNA"/>
</dbReference>
<dbReference type="GO" id="GO:0051707">
    <property type="term" value="P:response to other organism"/>
    <property type="evidence" value="ECO:0007669"/>
    <property type="project" value="UniProtKB-ARBA"/>
</dbReference>
<accession>A0AAV6W6Z2</accession>
<keyword evidence="3" id="KW-1003">Cell membrane</keyword>
<dbReference type="GO" id="GO:0006952">
    <property type="term" value="P:defense response"/>
    <property type="evidence" value="ECO:0007669"/>
    <property type="project" value="UniProtKB-ARBA"/>
</dbReference>
<dbReference type="InterPro" id="IPR013210">
    <property type="entry name" value="LRR_N_plant-typ"/>
</dbReference>